<dbReference type="EMBL" id="JACJFN010000005">
    <property type="protein sequence ID" value="MBB1521163.1"/>
    <property type="molecule type" value="Genomic_DNA"/>
</dbReference>
<organism evidence="1 2">
    <name type="scientific">Aquipseudomonas guryensis</name>
    <dbReference type="NCBI Taxonomy" id="2759165"/>
    <lineage>
        <taxon>Bacteria</taxon>
        <taxon>Pseudomonadati</taxon>
        <taxon>Pseudomonadota</taxon>
        <taxon>Gammaproteobacteria</taxon>
        <taxon>Pseudomonadales</taxon>
        <taxon>Pseudomonadaceae</taxon>
        <taxon>Aquipseudomonas</taxon>
    </lineage>
</organism>
<protein>
    <submittedName>
        <fullName evidence="1">DUF192 domain-containing protein</fullName>
    </submittedName>
</protein>
<evidence type="ECO:0000313" key="1">
    <source>
        <dbReference type="EMBL" id="MBB1521163.1"/>
    </source>
</evidence>
<dbReference type="InterPro" id="IPR003795">
    <property type="entry name" value="DUF192"/>
</dbReference>
<dbReference type="Pfam" id="PF02643">
    <property type="entry name" value="DUF192"/>
    <property type="match status" value="1"/>
</dbReference>
<proteinExistence type="predicted"/>
<evidence type="ECO:0000313" key="2">
    <source>
        <dbReference type="Proteomes" id="UP000581189"/>
    </source>
</evidence>
<dbReference type="Gene3D" id="2.60.120.1140">
    <property type="entry name" value="Protein of unknown function DUF192"/>
    <property type="match status" value="1"/>
</dbReference>
<gene>
    <name evidence="1" type="ORF">H3H45_18115</name>
</gene>
<dbReference type="Proteomes" id="UP000581189">
    <property type="component" value="Unassembled WGS sequence"/>
</dbReference>
<name>A0A7W4DEK0_9GAMM</name>
<dbReference type="RefSeq" id="WP_182835103.1">
    <property type="nucleotide sequence ID" value="NZ_JACJFN010000005.1"/>
</dbReference>
<reference evidence="1 2" key="1">
    <citation type="submission" date="2020-08" db="EMBL/GenBank/DDBJ databases">
        <authorList>
            <person name="Kim C.M."/>
        </authorList>
    </citation>
    <scope>NUCLEOTIDE SEQUENCE [LARGE SCALE GENOMIC DNA]</scope>
    <source>
        <strain evidence="1 2">SR9</strain>
    </source>
</reference>
<accession>A0A7W4DEK0</accession>
<comment type="caution">
    <text evidence="1">The sequence shown here is derived from an EMBL/GenBank/DDBJ whole genome shotgun (WGS) entry which is preliminary data.</text>
</comment>
<dbReference type="AlphaFoldDB" id="A0A7W4DEK0"/>
<sequence length="119" mass="13488">MKPGYRAVQVQRAGERISELHLLIAFDWWRRARGLLGRPQPLPQQGIWLKPCNAVHCWFMGYAIDVLFLDGEGRVVKICRRLKPWRMAACAGAHSVIELAWGEAERLNISEGDVFSCAA</sequence>
<keyword evidence="2" id="KW-1185">Reference proteome</keyword>
<dbReference type="InterPro" id="IPR038695">
    <property type="entry name" value="Saro_0823-like_sf"/>
</dbReference>